<name>A0A4Y8C8F8_9HELO</name>
<dbReference type="Proteomes" id="UP000297299">
    <property type="component" value="Unassembled WGS sequence"/>
</dbReference>
<accession>A0A4Y8C8F8</accession>
<evidence type="ECO:0000313" key="2">
    <source>
        <dbReference type="Proteomes" id="UP000297299"/>
    </source>
</evidence>
<comment type="caution">
    <text evidence="1">The sequence shown here is derived from an EMBL/GenBank/DDBJ whole genome shotgun (WGS) entry which is preliminary data.</text>
</comment>
<proteinExistence type="predicted"/>
<sequence length="228" mass="26180">MQLSPLPHITNAPSTAACSKQSEGIIEKIVFDQEPADEIKRKQIEKEIRKIQRDLQSGLLNKHKPAGENIMNDMLASLFVFETLKPTAISISTTRIPELFGAILRLKEVPRDKELRFKERTQTLLDIFNLTLKTDKLEKNSEGIHPMSKAFTMEIAYEKEYQDKMKVLSSLWPLVIDLTNTDDESETSYRVNAHELNVVLQKYLCGNQSGLKQFKTICLKRIYGFVQH</sequence>
<keyword evidence="2" id="KW-1185">Reference proteome</keyword>
<reference evidence="1 2" key="1">
    <citation type="submission" date="2017-11" db="EMBL/GenBank/DDBJ databases">
        <title>Comparative genomics of Botrytis spp.</title>
        <authorList>
            <person name="Valero-Jimenez C.A."/>
            <person name="Tapia P."/>
            <person name="Veloso J."/>
            <person name="Silva-Moreno E."/>
            <person name="Staats M."/>
            <person name="Valdes J.H."/>
            <person name="Van Kan J.A.L."/>
        </authorList>
    </citation>
    <scope>NUCLEOTIDE SEQUENCE [LARGE SCALE GENOMIC DNA]</scope>
    <source>
        <strain evidence="1 2">MUCL2830</strain>
    </source>
</reference>
<dbReference type="EMBL" id="PHWZ01002654">
    <property type="protein sequence ID" value="TEY15507.1"/>
    <property type="molecule type" value="Genomic_DNA"/>
</dbReference>
<dbReference type="OrthoDB" id="62853at2759"/>
<evidence type="ECO:0000313" key="1">
    <source>
        <dbReference type="EMBL" id="TEY15507.1"/>
    </source>
</evidence>
<dbReference type="AlphaFoldDB" id="A0A4Y8C8F8"/>
<protein>
    <submittedName>
        <fullName evidence="1">Uncharacterized protein</fullName>
    </submittedName>
</protein>
<organism evidence="1 2">
    <name type="scientific">Botryotinia calthae</name>
    <dbReference type="NCBI Taxonomy" id="38488"/>
    <lineage>
        <taxon>Eukaryota</taxon>
        <taxon>Fungi</taxon>
        <taxon>Dikarya</taxon>
        <taxon>Ascomycota</taxon>
        <taxon>Pezizomycotina</taxon>
        <taxon>Leotiomycetes</taxon>
        <taxon>Helotiales</taxon>
        <taxon>Sclerotiniaceae</taxon>
        <taxon>Botryotinia</taxon>
    </lineage>
</organism>
<dbReference type="STRING" id="38488.A0A4Y8C8F8"/>
<gene>
    <name evidence="1" type="ORF">BOTCAL_2659g00010</name>
</gene>